<dbReference type="Pfam" id="PF18449">
    <property type="entry name" value="Endotoxin_C2"/>
    <property type="match status" value="1"/>
</dbReference>
<organism evidence="3 4">
    <name type="scientific">Listeria cornellensis FSL F6-0969</name>
    <dbReference type="NCBI Taxonomy" id="1265820"/>
    <lineage>
        <taxon>Bacteria</taxon>
        <taxon>Bacillati</taxon>
        <taxon>Bacillota</taxon>
        <taxon>Bacilli</taxon>
        <taxon>Bacillales</taxon>
        <taxon>Listeriaceae</taxon>
        <taxon>Listeria</taxon>
    </lineage>
</organism>
<dbReference type="SMART" id="SM00635">
    <property type="entry name" value="BID_2"/>
    <property type="match status" value="1"/>
</dbReference>
<keyword evidence="1" id="KW-0732">Signal</keyword>
<name>W7BIE7_9LIST</name>
<dbReference type="InterPro" id="IPR003343">
    <property type="entry name" value="Big_2"/>
</dbReference>
<dbReference type="STRING" id="1265820.PCORN_16405"/>
<dbReference type="InterPro" id="IPR046746">
    <property type="entry name" value="Big_15"/>
</dbReference>
<dbReference type="Gene3D" id="2.60.40.10">
    <property type="entry name" value="Immunoglobulins"/>
    <property type="match status" value="4"/>
</dbReference>
<dbReference type="EMBL" id="AODE01000037">
    <property type="protein sequence ID" value="EUJ25702.1"/>
    <property type="molecule type" value="Genomic_DNA"/>
</dbReference>
<dbReference type="InterPro" id="IPR054544">
    <property type="entry name" value="Pest_crys_Cry1Aa_dom-IV"/>
</dbReference>
<dbReference type="InterPro" id="IPR013783">
    <property type="entry name" value="Ig-like_fold"/>
</dbReference>
<dbReference type="Pfam" id="PF17936">
    <property type="entry name" value="Big_6"/>
    <property type="match status" value="4"/>
</dbReference>
<feature type="signal peptide" evidence="1">
    <location>
        <begin position="1"/>
        <end position="19"/>
    </location>
</feature>
<evidence type="ECO:0000256" key="1">
    <source>
        <dbReference type="SAM" id="SignalP"/>
    </source>
</evidence>
<dbReference type="Proteomes" id="UP000019254">
    <property type="component" value="Unassembled WGS sequence"/>
</dbReference>
<dbReference type="Pfam" id="PF20622">
    <property type="entry name" value="Big_15"/>
    <property type="match status" value="1"/>
</dbReference>
<evidence type="ECO:0000313" key="3">
    <source>
        <dbReference type="EMBL" id="EUJ25702.1"/>
    </source>
</evidence>
<dbReference type="InterPro" id="IPR008964">
    <property type="entry name" value="Invasin/intimin_cell_adhesion"/>
</dbReference>
<feature type="non-terminal residue" evidence="3">
    <location>
        <position position="791"/>
    </location>
</feature>
<dbReference type="SUPFAM" id="SSF49373">
    <property type="entry name" value="Invasin/intimin cell-adhesion fragments"/>
    <property type="match status" value="1"/>
</dbReference>
<dbReference type="Gene3D" id="2.60.40.1080">
    <property type="match status" value="1"/>
</dbReference>
<feature type="domain" description="BIG2" evidence="2">
    <location>
        <begin position="232"/>
        <end position="308"/>
    </location>
</feature>
<keyword evidence="4" id="KW-1185">Reference proteome</keyword>
<dbReference type="RefSeq" id="WP_036081894.1">
    <property type="nucleotide sequence ID" value="NZ_AODE01000037.1"/>
</dbReference>
<dbReference type="InterPro" id="IPR041498">
    <property type="entry name" value="Big_6"/>
</dbReference>
<dbReference type="AlphaFoldDB" id="W7BIE7"/>
<accession>W7BIE7</accession>
<feature type="chain" id="PRO_5039263190" evidence="1">
    <location>
        <begin position="20"/>
        <end position="791"/>
    </location>
</feature>
<comment type="caution">
    <text evidence="3">The sequence shown here is derived from an EMBL/GenBank/DDBJ whole genome shotgun (WGS) entry which is preliminary data.</text>
</comment>
<sequence>MKQNVKKIAIALVATNVLASTIITTLPAVETQAAEQKLTANLKSSTGALLDDVVYTTPGDVQVTGRVPSGAGKQVTIEYFSRMDGHIINTYSTTADTLGNYAQKVSGPTGEVNTAGVRVTFDNGAITTSSVYYGKSMSSIQLDPVKAGDTQISGTYVGHPNTSIMLNMAWSSSAGLNGTTNALGKFSFNLNSPYYTPVPALDNGNAAFAIIDTSLNASIWFPLFEKSLTGTPPVSFNVTGLNTAPMIGATGTMTTSVLPVAANQGVTYSSSNPAVMKVNVDGSWSALANGTANVIVTSISNAAISRTIPVTVEDNSPAARAAVNNLFSDAPTNTKLKDTTTQAMIDAASALVEALPAGATKTELQGDITTANTLFNAIVQTTIGALTTDSTTVSGKGEPNSDIVIKNGTTTITSGKTDSAGNYSFIITKQAAGSTITATVTKASNNKTSTASTKIADDTIVQTTIGDLTIDSTTVSGKGEANSDIVIKNGSTTITSGKTDSAGNYSFIIAKQAGGSTITATVTKASNGKTSTASTLIPDDAIVQTTIGDLTTDSTSVSGKGEPNSDIVIKNGITTIVSGKTDSAGNYSFIIAKQAGGSTITATVTKASNGKTSTASTKIADDAIVQTTIGALTTSSTSVSGKGEPNSTIVIKNGTTTIASGQTDSAGNYSFIIAKQAGGSTITATVTKASNGKTSTASTTIPDVKDYALTANSYKIGTANLTGTYGKDIAKVRLFVNDQLIVQATTSNGTFTFANIASFITKPTDKVEVVGVDSAYVERARKTVTVTGTAV</sequence>
<evidence type="ECO:0000259" key="2">
    <source>
        <dbReference type="SMART" id="SM00635"/>
    </source>
</evidence>
<protein>
    <submittedName>
        <fullName evidence="3">Modifier protein of major autolysin LytC</fullName>
    </submittedName>
</protein>
<evidence type="ECO:0000313" key="4">
    <source>
        <dbReference type="Proteomes" id="UP000019254"/>
    </source>
</evidence>
<proteinExistence type="predicted"/>
<gene>
    <name evidence="3" type="ORF">PCORN_16405</name>
</gene>
<reference evidence="3 4" key="1">
    <citation type="journal article" date="2014" name="Int. J. Syst. Evol. Microbiol.">
        <title>Listeria floridensis sp. nov., Listeria aquatica sp. nov., Listeria cornellensis sp. nov., Listeria riparia sp. nov. and Listeria grandensis sp. nov., from agricultural and natural environments.</title>
        <authorList>
            <person name="den Bakker H.C."/>
            <person name="Warchocki S."/>
            <person name="Wright E.M."/>
            <person name="Allred A.F."/>
            <person name="Ahlstrom C."/>
            <person name="Manuel C.S."/>
            <person name="Stasiewicz M.J."/>
            <person name="Burrell A."/>
            <person name="Roof S."/>
            <person name="Strawn L."/>
            <person name="Fortes E.D."/>
            <person name="Nightingale K.K."/>
            <person name="Kephart D."/>
            <person name="Wiedmann M."/>
        </authorList>
    </citation>
    <scope>NUCLEOTIDE SEQUENCE [LARGE SCALE GENOMIC DNA]</scope>
    <source>
        <strain evidence="4">FSL F6-969</strain>
    </source>
</reference>